<keyword evidence="2" id="KW-1185">Reference proteome</keyword>
<dbReference type="InterPro" id="IPR021233">
    <property type="entry name" value="DUF2783"/>
</dbReference>
<accession>A0AAW9RRM9</accession>
<organism evidence="1 2">
    <name type="scientific">Microbaculum marinum</name>
    <dbReference type="NCBI Taxonomy" id="1764581"/>
    <lineage>
        <taxon>Bacteria</taxon>
        <taxon>Pseudomonadati</taxon>
        <taxon>Pseudomonadota</taxon>
        <taxon>Alphaproteobacteria</taxon>
        <taxon>Hyphomicrobiales</taxon>
        <taxon>Tepidamorphaceae</taxon>
        <taxon>Microbaculum</taxon>
    </lineage>
</organism>
<evidence type="ECO:0000313" key="1">
    <source>
        <dbReference type="EMBL" id="MEJ8572902.1"/>
    </source>
</evidence>
<dbReference type="AlphaFoldDB" id="A0AAW9RRM9"/>
<dbReference type="EMBL" id="JAZHOF010000006">
    <property type="protein sequence ID" value="MEJ8572902.1"/>
    <property type="molecule type" value="Genomic_DNA"/>
</dbReference>
<evidence type="ECO:0000313" key="2">
    <source>
        <dbReference type="Proteomes" id="UP001378188"/>
    </source>
</evidence>
<dbReference type="Pfam" id="PF10932">
    <property type="entry name" value="DUF2783"/>
    <property type="match status" value="1"/>
</dbReference>
<proteinExistence type="predicted"/>
<dbReference type="Proteomes" id="UP001378188">
    <property type="component" value="Unassembled WGS sequence"/>
</dbReference>
<reference evidence="1 2" key="1">
    <citation type="submission" date="2024-02" db="EMBL/GenBank/DDBJ databases">
        <title>Genome analysis and characterization of Microbaculum marinisediminis sp. nov., isolated from marine sediment.</title>
        <authorList>
            <person name="Du Z.-J."/>
            <person name="Ye Y.-Q."/>
            <person name="Zhang Z.-R."/>
            <person name="Yuan S.-M."/>
            <person name="Zhang X.-Y."/>
        </authorList>
    </citation>
    <scope>NUCLEOTIDE SEQUENCE [LARGE SCALE GENOMIC DNA]</scope>
    <source>
        <strain evidence="1 2">SDUM1044001</strain>
    </source>
</reference>
<comment type="caution">
    <text evidence="1">The sequence shown here is derived from an EMBL/GenBank/DDBJ whole genome shotgun (WGS) entry which is preliminary data.</text>
</comment>
<sequence length="64" mass="6830">MADLITDSRFDNPDAAFQLIVDAHRRLGADDSAALNARLVLLLANHIGDLKVLEQAVEAASASE</sequence>
<gene>
    <name evidence="1" type="ORF">V3328_15535</name>
</gene>
<name>A0AAW9RRM9_9HYPH</name>
<protein>
    <submittedName>
        <fullName evidence="1">DUF2783 domain-containing protein</fullName>
    </submittedName>
</protein>
<dbReference type="RefSeq" id="WP_340330597.1">
    <property type="nucleotide sequence ID" value="NZ_JAZHOF010000006.1"/>
</dbReference>